<feature type="domain" description="PhoU" evidence="10">
    <location>
        <begin position="22"/>
        <end position="110"/>
    </location>
</feature>
<name>A0A2T4JEN4_FUSBL</name>
<evidence type="ECO:0000259" key="10">
    <source>
        <dbReference type="Pfam" id="PF01895"/>
    </source>
</evidence>
<dbReference type="Proteomes" id="UP000241362">
    <property type="component" value="Unassembled WGS sequence"/>
</dbReference>
<accession>A0A2T4JEN4</accession>
<comment type="subcellular location">
    <subcellularLocation>
        <location evidence="1 8">Cytoplasm</location>
    </subcellularLocation>
</comment>
<dbReference type="AlphaFoldDB" id="A0A2T4JEN4"/>
<evidence type="ECO:0000256" key="6">
    <source>
        <dbReference type="ARBA" id="ARBA00022592"/>
    </source>
</evidence>
<dbReference type="InterPro" id="IPR026022">
    <property type="entry name" value="PhoU_dom"/>
</dbReference>
<dbReference type="GO" id="GO:0005737">
    <property type="term" value="C:cytoplasm"/>
    <property type="evidence" value="ECO:0007669"/>
    <property type="project" value="UniProtKB-SubCell"/>
</dbReference>
<evidence type="ECO:0000256" key="1">
    <source>
        <dbReference type="ARBA" id="ARBA00004496"/>
    </source>
</evidence>
<organism evidence="11 12">
    <name type="scientific">Fuscovulum blasticum DSM 2131</name>
    <dbReference type="NCBI Taxonomy" id="1188250"/>
    <lineage>
        <taxon>Bacteria</taxon>
        <taxon>Pseudomonadati</taxon>
        <taxon>Pseudomonadota</taxon>
        <taxon>Alphaproteobacteria</taxon>
        <taxon>Rhodobacterales</taxon>
        <taxon>Paracoccaceae</taxon>
        <taxon>Pseudogemmobacter</taxon>
    </lineage>
</organism>
<evidence type="ECO:0000256" key="3">
    <source>
        <dbReference type="ARBA" id="ARBA00011738"/>
    </source>
</evidence>
<dbReference type="GO" id="GO:0006817">
    <property type="term" value="P:phosphate ion transport"/>
    <property type="evidence" value="ECO:0007669"/>
    <property type="project" value="UniProtKB-KW"/>
</dbReference>
<keyword evidence="12" id="KW-1185">Reference proteome</keyword>
<comment type="subunit">
    <text evidence="3 8">Homodimer.</text>
</comment>
<dbReference type="PIRSF" id="PIRSF003107">
    <property type="entry name" value="PhoU"/>
    <property type="match status" value="1"/>
</dbReference>
<evidence type="ECO:0000256" key="7">
    <source>
        <dbReference type="ARBA" id="ARBA00056181"/>
    </source>
</evidence>
<comment type="caution">
    <text evidence="11">The sequence shown here is derived from an EMBL/GenBank/DDBJ whole genome shotgun (WGS) entry which is preliminary data.</text>
</comment>
<feature type="domain" description="PhoU" evidence="10">
    <location>
        <begin position="126"/>
        <end position="210"/>
    </location>
</feature>
<dbReference type="FunFam" id="1.20.58.220:FF:000004">
    <property type="entry name" value="Phosphate-specific transport system accessory protein PhoU"/>
    <property type="match status" value="1"/>
</dbReference>
<evidence type="ECO:0000256" key="9">
    <source>
        <dbReference type="SAM" id="MobiDB-lite"/>
    </source>
</evidence>
<dbReference type="PANTHER" id="PTHR42930:SF3">
    <property type="entry name" value="PHOSPHATE-SPECIFIC TRANSPORT SYSTEM ACCESSORY PROTEIN PHOU"/>
    <property type="match status" value="1"/>
</dbReference>
<sequence length="235" mass="25433">MTRDGHIMAAFDRDLEGLLALLVRMGGLVETALTDSVAALEAQDAPRAEQVIADDRAIDSLEEQINTEAARIIALRTPTAGDLRMVLAVMRTANSLERVGDYAKNVAKRTRVLAGTRRIEGTAGTIRRMTAVVTAMISDALTALTRRDAALARKVRQSDIDVDQIYNTLFRALVTHMLEDPANISAAMHLHFIAKNIERAGDHATGIAEQAIYLATGQMPSDDRPKDSGLDDDGA</sequence>
<keyword evidence="5 8" id="KW-0963">Cytoplasm</keyword>
<dbReference type="GO" id="GO:0045936">
    <property type="term" value="P:negative regulation of phosphate metabolic process"/>
    <property type="evidence" value="ECO:0007669"/>
    <property type="project" value="InterPro"/>
</dbReference>
<evidence type="ECO:0000313" key="12">
    <source>
        <dbReference type="Proteomes" id="UP000241362"/>
    </source>
</evidence>
<dbReference type="InterPro" id="IPR038078">
    <property type="entry name" value="PhoU-like_sf"/>
</dbReference>
<gene>
    <name evidence="11" type="primary">phoU</name>
    <name evidence="11" type="ORF">C5F44_00080</name>
</gene>
<evidence type="ECO:0000256" key="8">
    <source>
        <dbReference type="PIRNR" id="PIRNR003107"/>
    </source>
</evidence>
<keyword evidence="6 8" id="KW-0592">Phosphate transport</keyword>
<evidence type="ECO:0000256" key="2">
    <source>
        <dbReference type="ARBA" id="ARBA00008107"/>
    </source>
</evidence>
<dbReference type="PANTHER" id="PTHR42930">
    <property type="entry name" value="PHOSPHATE-SPECIFIC TRANSPORT SYSTEM ACCESSORY PROTEIN PHOU"/>
    <property type="match status" value="1"/>
</dbReference>
<dbReference type="EMBL" id="PZKE01000001">
    <property type="protein sequence ID" value="PTE16303.1"/>
    <property type="molecule type" value="Genomic_DNA"/>
</dbReference>
<dbReference type="SUPFAM" id="SSF109755">
    <property type="entry name" value="PhoU-like"/>
    <property type="match status" value="1"/>
</dbReference>
<comment type="similarity">
    <text evidence="2 8">Belongs to the PhoU family.</text>
</comment>
<dbReference type="InterPro" id="IPR028366">
    <property type="entry name" value="PhoU"/>
</dbReference>
<evidence type="ECO:0000256" key="5">
    <source>
        <dbReference type="ARBA" id="ARBA00022490"/>
    </source>
</evidence>
<evidence type="ECO:0000313" key="11">
    <source>
        <dbReference type="EMBL" id="PTE16303.1"/>
    </source>
</evidence>
<dbReference type="GO" id="GO:0030643">
    <property type="term" value="P:intracellular phosphate ion homeostasis"/>
    <property type="evidence" value="ECO:0007669"/>
    <property type="project" value="InterPro"/>
</dbReference>
<proteinExistence type="inferred from homology"/>
<reference evidence="11 12" key="1">
    <citation type="submission" date="2018-03" db="EMBL/GenBank/DDBJ databases">
        <title>Rhodobacter blasticus.</title>
        <authorList>
            <person name="Meyer T.E."/>
            <person name="Miller S."/>
            <person name="Lodha T."/>
            <person name="Gandham S."/>
            <person name="Chintalapati S."/>
            <person name="Chintalapati V.R."/>
        </authorList>
    </citation>
    <scope>NUCLEOTIDE SEQUENCE [LARGE SCALE GENOMIC DNA]</scope>
    <source>
        <strain evidence="11 12">DSM 2131</strain>
    </source>
</reference>
<comment type="function">
    <text evidence="7 8">Plays a role in the regulation of phosphate uptake.</text>
</comment>
<protein>
    <recommendedName>
        <fullName evidence="8">Phosphate-specific transport system accessory protein PhoU</fullName>
    </recommendedName>
</protein>
<feature type="region of interest" description="Disordered" evidence="9">
    <location>
        <begin position="216"/>
        <end position="235"/>
    </location>
</feature>
<keyword evidence="4 8" id="KW-0813">Transport</keyword>
<dbReference type="RefSeq" id="WP_107671468.1">
    <property type="nucleotide sequence ID" value="NZ_PZKE01000001.1"/>
</dbReference>
<evidence type="ECO:0000256" key="4">
    <source>
        <dbReference type="ARBA" id="ARBA00022448"/>
    </source>
</evidence>
<dbReference type="Pfam" id="PF01895">
    <property type="entry name" value="PhoU"/>
    <property type="match status" value="2"/>
</dbReference>
<dbReference type="NCBIfam" id="TIGR02135">
    <property type="entry name" value="phoU_full"/>
    <property type="match status" value="1"/>
</dbReference>
<dbReference type="Gene3D" id="1.20.58.220">
    <property type="entry name" value="Phosphate transport system protein phou homolog 2, domain 2"/>
    <property type="match status" value="2"/>
</dbReference>